<proteinExistence type="predicted"/>
<feature type="transmembrane region" description="Helical" evidence="2">
    <location>
        <begin position="77"/>
        <end position="99"/>
    </location>
</feature>
<feature type="region of interest" description="Disordered" evidence="1">
    <location>
        <begin position="116"/>
        <end position="136"/>
    </location>
</feature>
<keyword evidence="2" id="KW-0812">Transmembrane</keyword>
<feature type="transmembrane region" description="Helical" evidence="2">
    <location>
        <begin position="356"/>
        <end position="377"/>
    </location>
</feature>
<dbReference type="Proteomes" id="UP001259832">
    <property type="component" value="Unassembled WGS sequence"/>
</dbReference>
<feature type="transmembrane region" description="Helical" evidence="2">
    <location>
        <begin position="770"/>
        <end position="797"/>
    </location>
</feature>
<evidence type="ECO:0000256" key="1">
    <source>
        <dbReference type="SAM" id="MobiDB-lite"/>
    </source>
</evidence>
<feature type="transmembrane region" description="Helical" evidence="2">
    <location>
        <begin position="24"/>
        <end position="48"/>
    </location>
</feature>
<accession>A0AAD9FYG4</accession>
<feature type="compositionally biased region" description="Basic and acidic residues" evidence="1">
    <location>
        <begin position="116"/>
        <end position="128"/>
    </location>
</feature>
<keyword evidence="2" id="KW-1133">Transmembrane helix</keyword>
<name>A0AAD9FYG4_9STRA</name>
<feature type="compositionally biased region" description="Polar residues" evidence="1">
    <location>
        <begin position="325"/>
        <end position="342"/>
    </location>
</feature>
<dbReference type="EMBL" id="JASMQC010000061">
    <property type="protein sequence ID" value="KAK1928575.1"/>
    <property type="molecule type" value="Genomic_DNA"/>
</dbReference>
<comment type="caution">
    <text evidence="3">The sequence shown here is derived from an EMBL/GenBank/DDBJ whole genome shotgun (WGS) entry which is preliminary data.</text>
</comment>
<evidence type="ECO:0000256" key="2">
    <source>
        <dbReference type="SAM" id="Phobius"/>
    </source>
</evidence>
<feature type="region of interest" description="Disordered" evidence="1">
    <location>
        <begin position="811"/>
        <end position="831"/>
    </location>
</feature>
<keyword evidence="2" id="KW-0472">Membrane</keyword>
<feature type="transmembrane region" description="Helical" evidence="2">
    <location>
        <begin position="192"/>
        <end position="211"/>
    </location>
</feature>
<organism evidence="3 4">
    <name type="scientific">Phytophthora citrophthora</name>
    <dbReference type="NCBI Taxonomy" id="4793"/>
    <lineage>
        <taxon>Eukaryota</taxon>
        <taxon>Sar</taxon>
        <taxon>Stramenopiles</taxon>
        <taxon>Oomycota</taxon>
        <taxon>Peronosporomycetes</taxon>
        <taxon>Peronosporales</taxon>
        <taxon>Peronosporaceae</taxon>
        <taxon>Phytophthora</taxon>
    </lineage>
</organism>
<protein>
    <submittedName>
        <fullName evidence="3">Uncharacterized protein</fullName>
    </submittedName>
</protein>
<evidence type="ECO:0000313" key="4">
    <source>
        <dbReference type="Proteomes" id="UP001259832"/>
    </source>
</evidence>
<feature type="region of interest" description="Disordered" evidence="1">
    <location>
        <begin position="324"/>
        <end position="346"/>
    </location>
</feature>
<reference evidence="3" key="1">
    <citation type="submission" date="2023-08" db="EMBL/GenBank/DDBJ databases">
        <title>Reference Genome Resource for the Citrus Pathogen Phytophthora citrophthora.</title>
        <authorList>
            <person name="Moller H."/>
            <person name="Coetzee B."/>
            <person name="Rose L.J."/>
            <person name="Van Niekerk J.M."/>
        </authorList>
    </citation>
    <scope>NUCLEOTIDE SEQUENCE</scope>
    <source>
        <strain evidence="3">STE-U-9442</strain>
    </source>
</reference>
<evidence type="ECO:0000313" key="3">
    <source>
        <dbReference type="EMBL" id="KAK1928575.1"/>
    </source>
</evidence>
<keyword evidence="4" id="KW-1185">Reference proteome</keyword>
<feature type="transmembrane region" description="Helical" evidence="2">
    <location>
        <begin position="897"/>
        <end position="918"/>
    </location>
</feature>
<feature type="transmembrane region" description="Helical" evidence="2">
    <location>
        <begin position="722"/>
        <end position="749"/>
    </location>
</feature>
<gene>
    <name evidence="3" type="ORF">P3T76_015939</name>
</gene>
<feature type="transmembrane region" description="Helical" evidence="2">
    <location>
        <begin position="1080"/>
        <end position="1100"/>
    </location>
</feature>
<sequence length="1490" mass="167790">MSERLESFAWTLPQYVDLSRWGFAIWWTILLLIHLVTGIYNAAFALLYHELKDTYLYLCLDYSGIGMRANDHKVISLVNAVMAIIHGGFVLLMVGGSLWRQELVFSPWRKDKSKSNKISKLDSADKTKSKGPPKSKLTRAYSRVLGRRGLIGVNGNNFHVILLARELVETALQTVQAYRMSWLLPRMLLNRFYLSLIVLNCWSSVLVYSLLFTHNEARKRFAYLVCDCVLNLVSCIGVPLIIVLTYIGDYDYQLTGFPVEFWYDDEWSAHVLNEFQMIVVVSWMDLASRTIFSIGVISTVNNLKDLVRKASGPNLRRVACDSEPASITGNSETTPKISSKSTPEQRESWRARVGHTALRGVYGIFALWGLVVIGLHIQASVQPEQPQCVLQVHPWAVSNPACYLAVLDCHRFSISGKKSEVESKWNEFDRSTVVTLVIRHCPALEVPDSIEDFHITTGIKVYNSTIIEWGESAAITNTNHPALIWFYFVRVNVTDGVLPEGILSADFPGNLYDLEFTYTNVRELPEDLDSKWLLGSTVYFEYSELTNCPLSLVRVEPYSISLTGSPINELPPELFEVADLWYMYMAATNLQEMPWNVTNPSLNLVYMIFADTNVSFFWPWVDEVVSGKPTPLHMGGSRYCSDVGKILSGEANTFSVPVLPEYSTLFMDPSKANWDFLSSAVNCEAGYAGTVYPIDFEDSISAIVKPLGPSSQYVDLGPWGFALWWFIILGVHLITFAYNTAYTMFYYALKDTYMYMTFEYFGIGMVAKDHNTIAVVNAAMAALHGGCILLMIIGSMWQRELAFSPWPEQSASYTSTRSRRGSAKPSVRTDKTTSRLMSAKFNTVRMYSKVWGRQGVLGVNGGNFHMILIARELLETALQTQQAYRMSWYLPRWLLNRFYLCLLVLNCWSSVFVYSLLFKKNEAHRRFACLLCDCILDLISCMGVPLIVVLSYVSQYNPQITGFDMERWYDESWSAHVLNEFQMVLVTSWSDLASRVVFSFGLVSTTTSLKELLRRSPSGTKRKIAFTADSVRIPDKPKRTEANGPTLDGIITTQQPHIPVKVGGGSYGEVGLRSRAGRTLLHLVHLLFAGWGVLVLGLHIQASLQPELAQCTLQVHPWAVSEPACYLAVLDCYRLGISGKRDEVVAKWSEFDRSSVVTLVIRHCTTLEVPDMIREFHQTSGIKIYNSTINEWSASAAITNTNHPDIGFLFLVRVNMTDGVLPSGLHDKDFPTKLYDIEMCHTNLKELPEDLDSIWMVGTMIYIEYSQLTSVPLSITNLNPYYLAVTGNPISELPPEIFEIPDMLYLGSALPRSVTNLSPILHLIFITDTNVSYFWPWIDLMVDTLVILMGGSTYCAELEKITSGEVDTFSVLPSPEYSVMLTDASEDNWGVLINTINCAISYAATFYPLAFEDANSQTEQRAFKPIQAHERVHFIGLLCARMLCPHREKLSKHWAVDGHGAVPKACLGATLRESALKISFGFCLLVTQPY</sequence>
<feature type="transmembrane region" description="Helical" evidence="2">
    <location>
        <begin position="223"/>
        <end position="247"/>
    </location>
</feature>